<organism evidence="1 2">
    <name type="scientific">Aspergillus tanneri</name>
    <dbReference type="NCBI Taxonomy" id="1220188"/>
    <lineage>
        <taxon>Eukaryota</taxon>
        <taxon>Fungi</taxon>
        <taxon>Dikarya</taxon>
        <taxon>Ascomycota</taxon>
        <taxon>Pezizomycotina</taxon>
        <taxon>Eurotiomycetes</taxon>
        <taxon>Eurotiomycetidae</taxon>
        <taxon>Eurotiales</taxon>
        <taxon>Aspergillaceae</taxon>
        <taxon>Aspergillus</taxon>
        <taxon>Aspergillus subgen. Circumdati</taxon>
    </lineage>
</organism>
<accession>A0A4S3JDG1</accession>
<dbReference type="EMBL" id="SOSA01000274">
    <property type="protein sequence ID" value="THC93283.1"/>
    <property type="molecule type" value="Genomic_DNA"/>
</dbReference>
<evidence type="ECO:0000313" key="2">
    <source>
        <dbReference type="Proteomes" id="UP000308092"/>
    </source>
</evidence>
<proteinExistence type="predicted"/>
<evidence type="ECO:0000313" key="1">
    <source>
        <dbReference type="EMBL" id="THC93283.1"/>
    </source>
</evidence>
<keyword evidence="2" id="KW-1185">Reference proteome</keyword>
<comment type="caution">
    <text evidence="1">The sequence shown here is derived from an EMBL/GenBank/DDBJ whole genome shotgun (WGS) entry which is preliminary data.</text>
</comment>
<protein>
    <submittedName>
        <fullName evidence="1">Uncharacterized protein</fullName>
    </submittedName>
</protein>
<dbReference type="VEuPathDB" id="FungiDB:EYZ11_007241"/>
<name>A0A4S3JDG1_9EURO</name>
<dbReference type="AlphaFoldDB" id="A0A4S3JDG1"/>
<reference evidence="1 2" key="1">
    <citation type="submission" date="2019-03" db="EMBL/GenBank/DDBJ databases">
        <title>The genome sequence of a newly discovered highly antifungal drug resistant Aspergillus species, Aspergillus tanneri NIH 1004.</title>
        <authorList>
            <person name="Mounaud S."/>
            <person name="Singh I."/>
            <person name="Joardar V."/>
            <person name="Pakala S."/>
            <person name="Pakala S."/>
            <person name="Venepally P."/>
            <person name="Hoover J."/>
            <person name="Nierman W."/>
            <person name="Chung J."/>
            <person name="Losada L."/>
        </authorList>
    </citation>
    <scope>NUCLEOTIDE SEQUENCE [LARGE SCALE GENOMIC DNA]</scope>
    <source>
        <strain evidence="1 2">NIH1004</strain>
    </source>
</reference>
<dbReference type="Proteomes" id="UP000308092">
    <property type="component" value="Unassembled WGS sequence"/>
</dbReference>
<sequence>MEMVKRTLNVVATGSLPVFIELVTAGSGEAPYVSSLTIEDPGWGPMTQ</sequence>
<gene>
    <name evidence="1" type="ORF">EYZ11_007241</name>
</gene>